<dbReference type="Pfam" id="PF02627">
    <property type="entry name" value="CMD"/>
    <property type="match status" value="1"/>
</dbReference>
<dbReference type="InterPro" id="IPR003779">
    <property type="entry name" value="CMD-like"/>
</dbReference>
<evidence type="ECO:0000313" key="3">
    <source>
        <dbReference type="EMBL" id="CAK7221533.1"/>
    </source>
</evidence>
<dbReference type="SUPFAM" id="SSF69118">
    <property type="entry name" value="AhpD-like"/>
    <property type="match status" value="1"/>
</dbReference>
<dbReference type="InterPro" id="IPR029032">
    <property type="entry name" value="AhpD-like"/>
</dbReference>
<evidence type="ECO:0000313" key="4">
    <source>
        <dbReference type="Proteomes" id="UP001642406"/>
    </source>
</evidence>
<dbReference type="PANTHER" id="PTHR28180">
    <property type="entry name" value="CONSERVED MITOCHONDRIAL PROTEIN-RELATED"/>
    <property type="match status" value="1"/>
</dbReference>
<reference evidence="3 4" key="1">
    <citation type="submission" date="2024-01" db="EMBL/GenBank/DDBJ databases">
        <authorList>
            <person name="Allen C."/>
            <person name="Tagirdzhanova G."/>
        </authorList>
    </citation>
    <scope>NUCLEOTIDE SEQUENCE [LARGE SCALE GENOMIC DNA]</scope>
</reference>
<gene>
    <name evidence="3" type="ORF">SBRCBS47491_004557</name>
</gene>
<dbReference type="Gene3D" id="1.20.1290.10">
    <property type="entry name" value="AhpD-like"/>
    <property type="match status" value="1"/>
</dbReference>
<accession>A0ABP0BPF7</accession>
<proteinExistence type="predicted"/>
<dbReference type="InterPro" id="IPR052999">
    <property type="entry name" value="PTS1_Protein"/>
</dbReference>
<organism evidence="3 4">
    <name type="scientific">Sporothrix bragantina</name>
    <dbReference type="NCBI Taxonomy" id="671064"/>
    <lineage>
        <taxon>Eukaryota</taxon>
        <taxon>Fungi</taxon>
        <taxon>Dikarya</taxon>
        <taxon>Ascomycota</taxon>
        <taxon>Pezizomycotina</taxon>
        <taxon>Sordariomycetes</taxon>
        <taxon>Sordariomycetidae</taxon>
        <taxon>Ophiostomatales</taxon>
        <taxon>Ophiostomataceae</taxon>
        <taxon>Sporothrix</taxon>
    </lineage>
</organism>
<evidence type="ECO:0000256" key="1">
    <source>
        <dbReference type="SAM" id="MobiDB-lite"/>
    </source>
</evidence>
<feature type="compositionally biased region" description="Basic and acidic residues" evidence="1">
    <location>
        <begin position="28"/>
        <end position="39"/>
    </location>
</feature>
<comment type="caution">
    <text evidence="3">The sequence shown here is derived from an EMBL/GenBank/DDBJ whole genome shotgun (WGS) entry which is preliminary data.</text>
</comment>
<feature type="region of interest" description="Disordered" evidence="1">
    <location>
        <begin position="1"/>
        <end position="39"/>
    </location>
</feature>
<feature type="domain" description="Carboxymuconolactone decarboxylase-like" evidence="2">
    <location>
        <begin position="251"/>
        <end position="320"/>
    </location>
</feature>
<dbReference type="CDD" id="cd14688">
    <property type="entry name" value="bZIP_YAP"/>
    <property type="match status" value="1"/>
</dbReference>
<dbReference type="EMBL" id="CAWUHC010000035">
    <property type="protein sequence ID" value="CAK7221533.1"/>
    <property type="molecule type" value="Genomic_DNA"/>
</dbReference>
<evidence type="ECO:0000259" key="2">
    <source>
        <dbReference type="Pfam" id="PF02627"/>
    </source>
</evidence>
<sequence length="346" mass="38689">MDGGKSNDVNVAHTKAEKKLALKRIRDRRSQQAMRDRQKREILSLREQVAQLSQIVRDAGLAGGFSHDKDSQVDDSQSEDQQPDDSRLSPRHALASPHTQASTLLDTMEKRATDYIAELASRPGNDKVDAIWYSVAACAFAGSNAGYLVPHVYLAAIAPFSDNAEARRTILRRIKESLINGAFVYGDPRLLNAFYPLSEAIPDEESIDQVIVRDNVTNPYDLTARGEAYMERVFGADDMKRFTTVMDKFWPDLRKLIVNYCYGMYQSERSVLADVDTSRISLASLVTMDVPKQLSWHMRGFMNLGGTREELVNTLTIATTIVDLVGVKLQNTLPDIDETINCAKLV</sequence>
<dbReference type="Proteomes" id="UP001642406">
    <property type="component" value="Unassembled WGS sequence"/>
</dbReference>
<protein>
    <recommendedName>
        <fullName evidence="2">Carboxymuconolactone decarboxylase-like domain-containing protein</fullName>
    </recommendedName>
</protein>
<name>A0ABP0BPF7_9PEZI</name>
<feature type="region of interest" description="Disordered" evidence="1">
    <location>
        <begin position="63"/>
        <end position="99"/>
    </location>
</feature>
<keyword evidence="4" id="KW-1185">Reference proteome</keyword>